<name>A0A401ZK65_9CHLR</name>
<keyword evidence="2" id="KW-1185">Reference proteome</keyword>
<sequence length="108" mass="12593">MVKDEWWFKAWQWSQFARYLRWICASPSSAKHESAEMIAVSLPYAAGFGLGGAWLRQFYLSVADRLPPWFTTSSDDFRQRHAAFEHTMYAAGFLVPKDKRTANYSAYR</sequence>
<accession>A0A401ZK65</accession>
<proteinExistence type="predicted"/>
<dbReference type="RefSeq" id="WP_126598344.1">
    <property type="nucleotide sequence ID" value="NZ_BIFQ01000001.1"/>
</dbReference>
<dbReference type="AlphaFoldDB" id="A0A401ZK65"/>
<reference evidence="2" key="1">
    <citation type="submission" date="2018-12" db="EMBL/GenBank/DDBJ databases">
        <title>Tengunoibacter tsumagoiensis gen. nov., sp. nov., Dictyobacter kobayashii sp. nov., D. alpinus sp. nov., and D. joshuensis sp. nov. and description of Dictyobacteraceae fam. nov. within the order Ktedonobacterales isolated from Tengu-no-mugimeshi.</title>
        <authorList>
            <person name="Wang C.M."/>
            <person name="Zheng Y."/>
            <person name="Sakai Y."/>
            <person name="Toyoda A."/>
            <person name="Minakuchi Y."/>
            <person name="Abe K."/>
            <person name="Yokota A."/>
            <person name="Yabe S."/>
        </authorList>
    </citation>
    <scope>NUCLEOTIDE SEQUENCE [LARGE SCALE GENOMIC DNA]</scope>
    <source>
        <strain evidence="2">S-27</strain>
    </source>
</reference>
<protein>
    <submittedName>
        <fullName evidence="1">Uncharacterized protein</fullName>
    </submittedName>
</protein>
<dbReference type="EMBL" id="BIFQ01000001">
    <property type="protein sequence ID" value="GCE07243.1"/>
    <property type="molecule type" value="Genomic_DNA"/>
</dbReference>
<comment type="caution">
    <text evidence="1">The sequence shown here is derived from an EMBL/GenBank/DDBJ whole genome shotgun (WGS) entry which is preliminary data.</text>
</comment>
<evidence type="ECO:0000313" key="1">
    <source>
        <dbReference type="EMBL" id="GCE07243.1"/>
    </source>
</evidence>
<evidence type="ECO:0000313" key="2">
    <source>
        <dbReference type="Proteomes" id="UP000287224"/>
    </source>
</evidence>
<organism evidence="1 2">
    <name type="scientific">Dictyobacter aurantiacus</name>
    <dbReference type="NCBI Taxonomy" id="1936993"/>
    <lineage>
        <taxon>Bacteria</taxon>
        <taxon>Bacillati</taxon>
        <taxon>Chloroflexota</taxon>
        <taxon>Ktedonobacteria</taxon>
        <taxon>Ktedonobacterales</taxon>
        <taxon>Dictyobacteraceae</taxon>
        <taxon>Dictyobacter</taxon>
    </lineage>
</organism>
<gene>
    <name evidence="1" type="ORF">KDAU_45720</name>
</gene>
<dbReference type="OrthoDB" id="143710at2"/>
<dbReference type="Proteomes" id="UP000287224">
    <property type="component" value="Unassembled WGS sequence"/>
</dbReference>